<protein>
    <submittedName>
        <fullName evidence="1">Uncharacterized protein</fullName>
    </submittedName>
</protein>
<organism evidence="1">
    <name type="scientific">marine metagenome</name>
    <dbReference type="NCBI Taxonomy" id="408172"/>
    <lineage>
        <taxon>unclassified sequences</taxon>
        <taxon>metagenomes</taxon>
        <taxon>ecological metagenomes</taxon>
    </lineage>
</organism>
<dbReference type="AlphaFoldDB" id="A0A382GI66"/>
<dbReference type="EMBL" id="UINC01055475">
    <property type="protein sequence ID" value="SVB74394.1"/>
    <property type="molecule type" value="Genomic_DNA"/>
</dbReference>
<proteinExistence type="predicted"/>
<sequence>MITRISISAHFPFNYLQAFEQHCRTQFGLDNHNGVAELRDIILETYRRRSPDRRGPERCI</sequence>
<gene>
    <name evidence="1" type="ORF">METZ01_LOCUS227248</name>
</gene>
<evidence type="ECO:0000313" key="1">
    <source>
        <dbReference type="EMBL" id="SVB74394.1"/>
    </source>
</evidence>
<accession>A0A382GI66</accession>
<name>A0A382GI66_9ZZZZ</name>
<reference evidence="1" key="1">
    <citation type="submission" date="2018-05" db="EMBL/GenBank/DDBJ databases">
        <authorList>
            <person name="Lanie J.A."/>
            <person name="Ng W.-L."/>
            <person name="Kazmierczak K.M."/>
            <person name="Andrzejewski T.M."/>
            <person name="Davidsen T.M."/>
            <person name="Wayne K.J."/>
            <person name="Tettelin H."/>
            <person name="Glass J.I."/>
            <person name="Rusch D."/>
            <person name="Podicherti R."/>
            <person name="Tsui H.-C.T."/>
            <person name="Winkler M.E."/>
        </authorList>
    </citation>
    <scope>NUCLEOTIDE SEQUENCE</scope>
</reference>